<feature type="signal peptide" evidence="3">
    <location>
        <begin position="1"/>
        <end position="25"/>
    </location>
</feature>
<feature type="chain" id="PRO_5046603261" description="Outer membrane protein OmpA-like transmembrane domain-containing protein" evidence="3">
    <location>
        <begin position="26"/>
        <end position="199"/>
    </location>
</feature>
<keyword evidence="3" id="KW-0732">Signal</keyword>
<evidence type="ECO:0000313" key="5">
    <source>
        <dbReference type="EMBL" id="TBW47488.1"/>
    </source>
</evidence>
<evidence type="ECO:0000256" key="3">
    <source>
        <dbReference type="SAM" id="SignalP"/>
    </source>
</evidence>
<keyword evidence="6" id="KW-1185">Reference proteome</keyword>
<reference evidence="5 6" key="1">
    <citation type="submission" date="2019-02" db="EMBL/GenBank/DDBJ databases">
        <title>Marinobacter halodurans sp. nov., a marine bacterium isolated from sea tidal flat.</title>
        <authorList>
            <person name="Yoo Y."/>
            <person name="Lee D.W."/>
            <person name="Kim B.S."/>
            <person name="Kim J.-J."/>
        </authorList>
    </citation>
    <scope>NUCLEOTIDE SEQUENCE [LARGE SCALE GENOMIC DNA]</scope>
    <source>
        <strain evidence="5 6">YJ-S3-2</strain>
    </source>
</reference>
<dbReference type="EMBL" id="SJDL01000066">
    <property type="protein sequence ID" value="TBW47488.1"/>
    <property type="molecule type" value="Genomic_DNA"/>
</dbReference>
<feature type="domain" description="Outer membrane protein OmpA-like transmembrane" evidence="4">
    <location>
        <begin position="40"/>
        <end position="198"/>
    </location>
</feature>
<dbReference type="InterPro" id="IPR011250">
    <property type="entry name" value="OMP/PagP_B-barrel"/>
</dbReference>
<evidence type="ECO:0000259" key="4">
    <source>
        <dbReference type="Pfam" id="PF01389"/>
    </source>
</evidence>
<evidence type="ECO:0000256" key="2">
    <source>
        <dbReference type="ARBA" id="ARBA00023114"/>
    </source>
</evidence>
<accession>A0ABY1ZFS8</accession>
<organism evidence="5 6">
    <name type="scientific">Marinobacter halodurans</name>
    <dbReference type="NCBI Taxonomy" id="2528979"/>
    <lineage>
        <taxon>Bacteria</taxon>
        <taxon>Pseudomonadati</taxon>
        <taxon>Pseudomonadota</taxon>
        <taxon>Gammaproteobacteria</taxon>
        <taxon>Pseudomonadales</taxon>
        <taxon>Marinobacteraceae</taxon>
        <taxon>Marinobacter</taxon>
    </lineage>
</organism>
<proteinExistence type="inferred from homology"/>
<comment type="similarity">
    <text evidence="1">Belongs to the outer membrane OOP (TC 1.B.6) superfamily. OmpA family.</text>
</comment>
<protein>
    <recommendedName>
        <fullName evidence="4">Outer membrane protein OmpA-like transmembrane domain-containing protein</fullName>
    </recommendedName>
</protein>
<dbReference type="Gene3D" id="2.40.160.20">
    <property type="match status" value="1"/>
</dbReference>
<keyword evidence="2" id="KW-0813">Transport</keyword>
<name>A0ABY1ZFS8_9GAMM</name>
<evidence type="ECO:0000313" key="6">
    <source>
        <dbReference type="Proteomes" id="UP000313645"/>
    </source>
</evidence>
<dbReference type="Proteomes" id="UP000313645">
    <property type="component" value="Unassembled WGS sequence"/>
</dbReference>
<evidence type="ECO:0000256" key="1">
    <source>
        <dbReference type="ARBA" id="ARBA00005710"/>
    </source>
</evidence>
<dbReference type="SUPFAM" id="SSF56925">
    <property type="entry name" value="OMPA-like"/>
    <property type="match status" value="1"/>
</dbReference>
<keyword evidence="2" id="KW-0406">Ion transport</keyword>
<comment type="caution">
    <text evidence="5">The sequence shown here is derived from an EMBL/GenBank/DDBJ whole genome shotgun (WGS) entry which is preliminary data.</text>
</comment>
<sequence>MNRHDMRNKLLIAGALCVFAANVSADSGFSIDILAGNAYQKTEIQDLSFSGSSLSLGVRTAYAFNDYLAAELSYIHYGEVKGSYHFDGDEYKENIESSSINLGLKGSFPIQNGFSAVGRLGVSRWDYNVKETYSFSPGETLKFGDEGIDLYYGLGAEYRASNSMRIALEYTYLSMGAELNNVDFDHTVGNLALSLGYTF</sequence>
<dbReference type="InterPro" id="IPR000498">
    <property type="entry name" value="OmpA-like_TM_dom"/>
</dbReference>
<dbReference type="Pfam" id="PF01389">
    <property type="entry name" value="OmpA_membrane"/>
    <property type="match status" value="1"/>
</dbReference>
<gene>
    <name evidence="5" type="ORF">EZI54_22645</name>
</gene>
<keyword evidence="2" id="KW-0812">Transmembrane</keyword>
<keyword evidence="2" id="KW-0626">Porin</keyword>